<evidence type="ECO:0000313" key="1">
    <source>
        <dbReference type="EMBL" id="MCO1336527.1"/>
    </source>
</evidence>
<keyword evidence="2" id="KW-1185">Reference proteome</keyword>
<sequence length="180" mass="20866">MLYILLAIALFFIALHIYRLLEVKKHDQHIFEFCQLRRDTLSYLSNSYEGLSRTDYIALRKINDALSTIIAGYKEHRTVVFNFRLFSEYVNELKAFEKKAEKISTNNKEIQELLNRIHYSIFKAFLAFTPYLKSELAFTVLMKLISIGANSGANSLKGYLLSLKEAKSMINTFKRSSTPC</sequence>
<accession>A0A9X2EQH8</accession>
<dbReference type="AlphaFoldDB" id="A0A9X2EQH8"/>
<comment type="caution">
    <text evidence="1">The sequence shown here is derived from an EMBL/GenBank/DDBJ whole genome shotgun (WGS) entry which is preliminary data.</text>
</comment>
<gene>
    <name evidence="1" type="ORF">MO867_19525</name>
</gene>
<dbReference type="RefSeq" id="WP_252472233.1">
    <property type="nucleotide sequence ID" value="NZ_JALBWM010000146.1"/>
</dbReference>
<protein>
    <submittedName>
        <fullName evidence="1">Uncharacterized protein</fullName>
    </submittedName>
</protein>
<dbReference type="Proteomes" id="UP001139028">
    <property type="component" value="Unassembled WGS sequence"/>
</dbReference>
<dbReference type="EMBL" id="JALBWM010000146">
    <property type="protein sequence ID" value="MCO1336527.1"/>
    <property type="molecule type" value="Genomic_DNA"/>
</dbReference>
<organism evidence="1 2">
    <name type="scientific">Microbulbifer okhotskensis</name>
    <dbReference type="NCBI Taxonomy" id="2926617"/>
    <lineage>
        <taxon>Bacteria</taxon>
        <taxon>Pseudomonadati</taxon>
        <taxon>Pseudomonadota</taxon>
        <taxon>Gammaproteobacteria</taxon>
        <taxon>Cellvibrionales</taxon>
        <taxon>Microbulbiferaceae</taxon>
        <taxon>Microbulbifer</taxon>
    </lineage>
</organism>
<proteinExistence type="predicted"/>
<evidence type="ECO:0000313" key="2">
    <source>
        <dbReference type="Proteomes" id="UP001139028"/>
    </source>
</evidence>
<reference evidence="1" key="1">
    <citation type="journal article" date="2022" name="Arch. Microbiol.">
        <title>Microbulbifer okhotskensis sp. nov., isolated from a deep bottom sediment of the Okhotsk Sea.</title>
        <authorList>
            <person name="Romanenko L."/>
            <person name="Kurilenko V."/>
            <person name="Otstavnykh N."/>
            <person name="Velansky P."/>
            <person name="Isaeva M."/>
            <person name="Mikhailov V."/>
        </authorList>
    </citation>
    <scope>NUCLEOTIDE SEQUENCE</scope>
    <source>
        <strain evidence="1">OS29</strain>
    </source>
</reference>
<name>A0A9X2EQH8_9GAMM</name>